<accession>A0A222FMQ4</accession>
<dbReference type="Gene3D" id="3.30.2010.10">
    <property type="entry name" value="Metalloproteases ('zincins'), catalytic domain"/>
    <property type="match status" value="1"/>
</dbReference>
<evidence type="ECO:0000313" key="3">
    <source>
        <dbReference type="Proteomes" id="UP000202440"/>
    </source>
</evidence>
<keyword evidence="3" id="KW-1185">Reference proteome</keyword>
<sequence length="231" mass="27023">MPRSYQQTLQLPLGSDEVTVHIRASSRKSMRLTLTSTGEVDLRIPLRASRQQVLAFVQQHQGWLLQQRQQFQQQQTRWQQAIPVLGRLLPVVCSADGEFLVSQQRVWVPAKWSGAEIAAAMDDWYRQQAKSHFQALIERWWPQFQAFGTKPVLRVKKMRTRWGSLSQRGYINLNMALMQCEPELIELVVVHELCHLRHFDHGAGFQSLMSQMLPDWRERERRLQQQGSLLL</sequence>
<dbReference type="KEGG" id="bsan:CHH28_17205"/>
<proteinExistence type="predicted"/>
<dbReference type="CDD" id="cd07344">
    <property type="entry name" value="M48_yhfN_like"/>
    <property type="match status" value="1"/>
</dbReference>
<gene>
    <name evidence="2" type="ORF">CHH28_17205</name>
</gene>
<dbReference type="EMBL" id="CP022530">
    <property type="protein sequence ID" value="ASP40308.1"/>
    <property type="molecule type" value="Genomic_DNA"/>
</dbReference>
<evidence type="ECO:0000259" key="1">
    <source>
        <dbReference type="Pfam" id="PF01863"/>
    </source>
</evidence>
<dbReference type="OrthoDB" id="9811177at2"/>
<dbReference type="Pfam" id="PF01863">
    <property type="entry name" value="YgjP-like"/>
    <property type="match status" value="1"/>
</dbReference>
<name>A0A222FMQ4_9GAMM</name>
<protein>
    <recommendedName>
        <fullName evidence="1">YgjP-like metallopeptidase domain-containing protein</fullName>
    </recommendedName>
</protein>
<reference evidence="2 3" key="1">
    <citation type="submission" date="2017-07" db="EMBL/GenBank/DDBJ databases">
        <title>Annotated genome sequence of Bacterioplanes sanyensis isolated from Red Sea.</title>
        <authorList>
            <person name="Rehman Z.U."/>
        </authorList>
    </citation>
    <scope>NUCLEOTIDE SEQUENCE [LARGE SCALE GENOMIC DNA]</scope>
    <source>
        <strain evidence="2 3">NV9</strain>
    </source>
</reference>
<dbReference type="InterPro" id="IPR053136">
    <property type="entry name" value="UTP_pyrophosphatase-like"/>
</dbReference>
<dbReference type="AlphaFoldDB" id="A0A222FMQ4"/>
<dbReference type="PANTHER" id="PTHR30399">
    <property type="entry name" value="UNCHARACTERIZED PROTEIN YGJP"/>
    <property type="match status" value="1"/>
</dbReference>
<organism evidence="2 3">
    <name type="scientific">Bacterioplanes sanyensis</name>
    <dbReference type="NCBI Taxonomy" id="1249553"/>
    <lineage>
        <taxon>Bacteria</taxon>
        <taxon>Pseudomonadati</taxon>
        <taxon>Pseudomonadota</taxon>
        <taxon>Gammaproteobacteria</taxon>
        <taxon>Oceanospirillales</taxon>
        <taxon>Oceanospirillaceae</taxon>
        <taxon>Bacterioplanes</taxon>
    </lineage>
</organism>
<feature type="domain" description="YgjP-like metallopeptidase" evidence="1">
    <location>
        <begin position="28"/>
        <end position="225"/>
    </location>
</feature>
<dbReference type="PANTHER" id="PTHR30399:SF1">
    <property type="entry name" value="UTP PYROPHOSPHATASE"/>
    <property type="match status" value="1"/>
</dbReference>
<evidence type="ECO:0000313" key="2">
    <source>
        <dbReference type="EMBL" id="ASP40308.1"/>
    </source>
</evidence>
<dbReference type="Proteomes" id="UP000202440">
    <property type="component" value="Chromosome"/>
</dbReference>
<dbReference type="InterPro" id="IPR002725">
    <property type="entry name" value="YgjP-like_metallopeptidase"/>
</dbReference>
<dbReference type="RefSeq" id="WP_094061477.1">
    <property type="nucleotide sequence ID" value="NZ_CP022530.1"/>
</dbReference>